<accession>A0A9J7L4P5</accession>
<keyword evidence="2" id="KW-1185">Reference proteome</keyword>
<sequence>MIGLMLVTTGVLQDLMTRSINVLLRSVAVSAQTVRPETTACKTDMRNGSDVAAESETKPESRESLNGPGACAPTDEAPQTSVAGKSASPADVVDNRSGRGTDDTMASVGVCDDTTASVRVCDDTTASVRVCDDTTASVRVCDDTTASVRVCDDTTASVRVCDDTTASVRVCDDTKASVRVCDDTKASVRVCDDTTASVRVCDDTTASVRVCDDTTASVRVCDDTTASVRVCDDTMASVRVCDDTKASVRVCDDTMASVRVCDDTTAIVGVYDKKPESRESLNGPGACAPMGDAPQARRAGKSASPAGVVGRPAPVNLPRQSSLVPTPARSTGDRDGQRPANKTGARKKVTFAPSTDDRDAQHSADKSSARKKETGGSAGGTKLKAKEAQKVGKMRRGGRRQAPAKSREAAKSHEKKKYGKKAAKKARL</sequence>
<dbReference type="KEGG" id="bfo:118415450"/>
<dbReference type="OrthoDB" id="7474354at2759"/>
<feature type="compositionally biased region" description="Basic and acidic residues" evidence="1">
    <location>
        <begin position="93"/>
        <end position="102"/>
    </location>
</feature>
<dbReference type="RefSeq" id="XP_035675988.1">
    <property type="nucleotide sequence ID" value="XM_035820095.1"/>
</dbReference>
<organism evidence="2 3">
    <name type="scientific">Branchiostoma floridae</name>
    <name type="common">Florida lancelet</name>
    <name type="synonym">Amphioxus</name>
    <dbReference type="NCBI Taxonomy" id="7739"/>
    <lineage>
        <taxon>Eukaryota</taxon>
        <taxon>Metazoa</taxon>
        <taxon>Chordata</taxon>
        <taxon>Cephalochordata</taxon>
        <taxon>Leptocardii</taxon>
        <taxon>Amphioxiformes</taxon>
        <taxon>Branchiostomatidae</taxon>
        <taxon>Branchiostoma</taxon>
    </lineage>
</organism>
<dbReference type="AlphaFoldDB" id="A0A9J7L4P5"/>
<evidence type="ECO:0000313" key="3">
    <source>
        <dbReference type="RefSeq" id="XP_035675988.1"/>
    </source>
</evidence>
<proteinExistence type="predicted"/>
<reference evidence="2" key="1">
    <citation type="journal article" date="2020" name="Nat. Ecol. Evol.">
        <title>Deeply conserved synteny resolves early events in vertebrate evolution.</title>
        <authorList>
            <person name="Simakov O."/>
            <person name="Marletaz F."/>
            <person name="Yue J.X."/>
            <person name="O'Connell B."/>
            <person name="Jenkins J."/>
            <person name="Brandt A."/>
            <person name="Calef R."/>
            <person name="Tung C.H."/>
            <person name="Huang T.K."/>
            <person name="Schmutz J."/>
            <person name="Satoh N."/>
            <person name="Yu J.K."/>
            <person name="Putnam N.H."/>
            <person name="Green R.E."/>
            <person name="Rokhsar D.S."/>
        </authorList>
    </citation>
    <scope>NUCLEOTIDE SEQUENCE [LARGE SCALE GENOMIC DNA]</scope>
    <source>
        <strain evidence="2">S238N-H82</strain>
    </source>
</reference>
<evidence type="ECO:0000313" key="2">
    <source>
        <dbReference type="Proteomes" id="UP000001554"/>
    </source>
</evidence>
<feature type="region of interest" description="Disordered" evidence="1">
    <location>
        <begin position="275"/>
        <end position="428"/>
    </location>
</feature>
<protein>
    <submittedName>
        <fullName evidence="3">Acidic repeat-containing protein-like</fullName>
    </submittedName>
</protein>
<evidence type="ECO:0000256" key="1">
    <source>
        <dbReference type="SAM" id="MobiDB-lite"/>
    </source>
</evidence>
<dbReference type="Proteomes" id="UP000001554">
    <property type="component" value="Chromosome 5"/>
</dbReference>
<gene>
    <name evidence="3" type="primary">LOC118415450</name>
</gene>
<feature type="compositionally biased region" description="Basic residues" evidence="1">
    <location>
        <begin position="413"/>
        <end position="428"/>
    </location>
</feature>
<feature type="region of interest" description="Disordered" evidence="1">
    <location>
        <begin position="39"/>
        <end position="104"/>
    </location>
</feature>
<feature type="compositionally biased region" description="Basic and acidic residues" evidence="1">
    <location>
        <begin position="355"/>
        <end position="374"/>
    </location>
</feature>
<dbReference type="GeneID" id="118415450"/>
<name>A0A9J7L4P5_BRAFL</name>
<reference evidence="3" key="2">
    <citation type="submission" date="2025-08" db="UniProtKB">
        <authorList>
            <consortium name="RefSeq"/>
        </authorList>
    </citation>
    <scope>IDENTIFICATION</scope>
    <source>
        <strain evidence="3">S238N-H82</strain>
        <tissue evidence="3">Testes</tissue>
    </source>
</reference>